<reference evidence="2" key="1">
    <citation type="submission" date="2017-02" db="UniProtKB">
        <authorList>
            <consortium name="WormBaseParasite"/>
        </authorList>
    </citation>
    <scope>IDENTIFICATION</scope>
</reference>
<sequence length="205" mass="23362">MASVQNAALGVSPDLSRCLSSEGYMTMGDGMCRISITNNDQVLGISQRGERMFVRSEVKDGELGGQSWLEIVARDGSAEDAEIRWRQIVQLLDEQHELLWHVFEDMKSNEIPRGTESWTKCAKIVQLLDEEHELLWHVFEDMESNEIPRGTESWTKCAKVHATLSSWKSLNWLDAAAYISLRSHNDGTLRVDFRRGGSFHAEFFQ</sequence>
<organism evidence="1 2">
    <name type="scientific">Ascaris lumbricoides</name>
    <name type="common">Giant roundworm</name>
    <dbReference type="NCBI Taxonomy" id="6252"/>
    <lineage>
        <taxon>Eukaryota</taxon>
        <taxon>Metazoa</taxon>
        <taxon>Ecdysozoa</taxon>
        <taxon>Nematoda</taxon>
        <taxon>Chromadorea</taxon>
        <taxon>Rhabditida</taxon>
        <taxon>Spirurina</taxon>
        <taxon>Ascaridomorpha</taxon>
        <taxon>Ascaridoidea</taxon>
        <taxon>Ascarididae</taxon>
        <taxon>Ascaris</taxon>
    </lineage>
</organism>
<name>A0A0M3IVX4_ASCLU</name>
<dbReference type="WBParaSite" id="ALUE_0002290201-mRNA-1">
    <property type="protein sequence ID" value="ALUE_0002290201-mRNA-1"/>
    <property type="gene ID" value="ALUE_0002290201"/>
</dbReference>
<dbReference type="Proteomes" id="UP000036681">
    <property type="component" value="Unplaced"/>
</dbReference>
<proteinExistence type="predicted"/>
<dbReference type="AlphaFoldDB" id="A0A0M3IVX4"/>
<evidence type="ECO:0000313" key="1">
    <source>
        <dbReference type="Proteomes" id="UP000036681"/>
    </source>
</evidence>
<protein>
    <submittedName>
        <fullName evidence="2">SH2 domain-containing protein</fullName>
    </submittedName>
</protein>
<keyword evidence="1" id="KW-1185">Reference proteome</keyword>
<accession>A0A0M3IVX4</accession>
<evidence type="ECO:0000313" key="2">
    <source>
        <dbReference type="WBParaSite" id="ALUE_0002290201-mRNA-1"/>
    </source>
</evidence>